<comment type="caution">
    <text evidence="1">The sequence shown here is derived from an EMBL/GenBank/DDBJ whole genome shotgun (WGS) entry which is preliminary data.</text>
</comment>
<accession>A0A0P8E0H5</accession>
<evidence type="ECO:0000313" key="1">
    <source>
        <dbReference type="EMBL" id="KPQ43675.1"/>
    </source>
</evidence>
<proteinExistence type="predicted"/>
<dbReference type="Pfam" id="PF14076">
    <property type="entry name" value="DUF4258"/>
    <property type="match status" value="1"/>
</dbReference>
<sequence length="87" mass="10325">MVKSIIRVSEHALKRIKERYIDLELIEQVIQEPLEVVDVKFGRKAACRKLDDHYLVVIFEEQKDEIVIVTVLKVDEVRLNRYGFSRI</sequence>
<dbReference type="InterPro" id="IPR025354">
    <property type="entry name" value="DUF4258"/>
</dbReference>
<evidence type="ECO:0008006" key="3">
    <source>
        <dbReference type="Google" id="ProtNLM"/>
    </source>
</evidence>
<organism evidence="1 2">
    <name type="scientific">Candidatus Methanoperedens nitratireducens</name>
    <dbReference type="NCBI Taxonomy" id="1392998"/>
    <lineage>
        <taxon>Archaea</taxon>
        <taxon>Methanobacteriati</taxon>
        <taxon>Methanobacteriota</taxon>
        <taxon>Stenosarchaea group</taxon>
        <taxon>Methanomicrobia</taxon>
        <taxon>Methanosarcinales</taxon>
        <taxon>ANME-2 cluster</taxon>
        <taxon>Candidatus Methanoperedentaceae</taxon>
        <taxon>Candidatus Methanoperedens</taxon>
    </lineage>
</organism>
<dbReference type="Proteomes" id="UP000050360">
    <property type="component" value="Unassembled WGS sequence"/>
</dbReference>
<reference evidence="1 2" key="1">
    <citation type="submission" date="2015-09" db="EMBL/GenBank/DDBJ databases">
        <title>A metagenomics-based metabolic model of nitrate-dependent anaerobic oxidation of methane by Methanoperedens-like archaea.</title>
        <authorList>
            <person name="Arshad A."/>
            <person name="Speth D.R."/>
            <person name="De Graaf R.M."/>
            <person name="Op Den Camp H.J."/>
            <person name="Jetten M.S."/>
            <person name="Welte C.U."/>
        </authorList>
    </citation>
    <scope>NUCLEOTIDE SEQUENCE [LARGE SCALE GENOMIC DNA]</scope>
</reference>
<protein>
    <recommendedName>
        <fullName evidence="3">DUF4258 domain-containing protein</fullName>
    </recommendedName>
</protein>
<name>A0A0P8E0H5_9EURY</name>
<gene>
    <name evidence="1" type="ORF">MPEBLZ_01862</name>
</gene>
<dbReference type="EMBL" id="LKCM01000137">
    <property type="protein sequence ID" value="KPQ43675.1"/>
    <property type="molecule type" value="Genomic_DNA"/>
</dbReference>
<evidence type="ECO:0000313" key="2">
    <source>
        <dbReference type="Proteomes" id="UP000050360"/>
    </source>
</evidence>
<dbReference type="AlphaFoldDB" id="A0A0P8E0H5"/>